<dbReference type="PANTHER" id="PTHR48106:SF13">
    <property type="entry name" value="QUINONE OXIDOREDUCTASE-RELATED"/>
    <property type="match status" value="1"/>
</dbReference>
<keyword evidence="1" id="KW-0521">NADP</keyword>
<dbReference type="Pfam" id="PF00107">
    <property type="entry name" value="ADH_zinc_N"/>
    <property type="match status" value="1"/>
</dbReference>
<dbReference type="Proteomes" id="UP000280298">
    <property type="component" value="Chromosome"/>
</dbReference>
<proteinExistence type="predicted"/>
<dbReference type="SMART" id="SM00829">
    <property type="entry name" value="PKS_ER"/>
    <property type="match status" value="1"/>
</dbReference>
<evidence type="ECO:0000313" key="5">
    <source>
        <dbReference type="Proteomes" id="UP000280298"/>
    </source>
</evidence>
<sequence length="329" mass="34496">MMRAVQFDRYGDPDVLYVAERPVPEPGPGQVRIAVEAVSVGHAQTQMRREVFPAPMWRPVFPVVLGGDVVGRITAVGPDVTGLRPGDRVGAFTLYGAYAEQVVVDAVTVVPVPEELDAAEAAVLPGTGLIALGILRTGQLRKGETVLVHAAAGGVGHIAVQLARAAGAGQVIGTAGAADKREFARTTGADAVVDHRSPDWADEVRELTGGRGPDLILDGVGAEVLHQGIDLLAPGGRLVFYGSSGGELEIPRVSVMALIGIKYVTGFALSAWRIGRPHEYEAGVAELTRLLVDGQVKSAVHARLPLERAAEAHTIVEARAQLGRVVLIP</sequence>
<dbReference type="InterPro" id="IPR036291">
    <property type="entry name" value="NAD(P)-bd_dom_sf"/>
</dbReference>
<dbReference type="PANTHER" id="PTHR48106">
    <property type="entry name" value="QUINONE OXIDOREDUCTASE PIG3-RELATED"/>
    <property type="match status" value="1"/>
</dbReference>
<dbReference type="InterPro" id="IPR020843">
    <property type="entry name" value="ER"/>
</dbReference>
<dbReference type="GO" id="GO:0003960">
    <property type="term" value="F:quinone reductase (NADPH) activity"/>
    <property type="evidence" value="ECO:0007669"/>
    <property type="project" value="TreeGrafter"/>
</dbReference>
<protein>
    <submittedName>
        <fullName evidence="4">Oxidoreductase</fullName>
    </submittedName>
</protein>
<accession>A0A3S9MD94</accession>
<dbReference type="InterPro" id="IPR002364">
    <property type="entry name" value="Quin_OxRdtase/zeta-crystal_CS"/>
</dbReference>
<dbReference type="Gene3D" id="3.90.180.10">
    <property type="entry name" value="Medium-chain alcohol dehydrogenases, catalytic domain"/>
    <property type="match status" value="1"/>
</dbReference>
<name>A0A3S9MD94_9ACTN</name>
<keyword evidence="2" id="KW-0560">Oxidoreductase</keyword>
<organism evidence="4 5">
    <name type="scientific">Streptomyces cyaneochromogenes</name>
    <dbReference type="NCBI Taxonomy" id="2496836"/>
    <lineage>
        <taxon>Bacteria</taxon>
        <taxon>Bacillati</taxon>
        <taxon>Actinomycetota</taxon>
        <taxon>Actinomycetes</taxon>
        <taxon>Kitasatosporales</taxon>
        <taxon>Streptomycetaceae</taxon>
        <taxon>Streptomyces</taxon>
    </lineage>
</organism>
<evidence type="ECO:0000256" key="2">
    <source>
        <dbReference type="ARBA" id="ARBA00023002"/>
    </source>
</evidence>
<dbReference type="AlphaFoldDB" id="A0A3S9MD94"/>
<dbReference type="GO" id="GO:0035925">
    <property type="term" value="F:mRNA 3'-UTR AU-rich region binding"/>
    <property type="evidence" value="ECO:0007669"/>
    <property type="project" value="TreeGrafter"/>
</dbReference>
<dbReference type="SUPFAM" id="SSF50129">
    <property type="entry name" value="GroES-like"/>
    <property type="match status" value="1"/>
</dbReference>
<keyword evidence="5" id="KW-1185">Reference proteome</keyword>
<evidence type="ECO:0000256" key="1">
    <source>
        <dbReference type="ARBA" id="ARBA00022857"/>
    </source>
</evidence>
<dbReference type="GO" id="GO:0070402">
    <property type="term" value="F:NADPH binding"/>
    <property type="evidence" value="ECO:0007669"/>
    <property type="project" value="TreeGrafter"/>
</dbReference>
<dbReference type="InterPro" id="IPR013149">
    <property type="entry name" value="ADH-like_C"/>
</dbReference>
<evidence type="ECO:0000259" key="3">
    <source>
        <dbReference type="SMART" id="SM00829"/>
    </source>
</evidence>
<evidence type="ECO:0000313" key="4">
    <source>
        <dbReference type="EMBL" id="AZQ37139.1"/>
    </source>
</evidence>
<dbReference type="InterPro" id="IPR011032">
    <property type="entry name" value="GroES-like_sf"/>
</dbReference>
<feature type="domain" description="Enoyl reductase (ER)" evidence="3">
    <location>
        <begin position="11"/>
        <end position="327"/>
    </location>
</feature>
<dbReference type="InterPro" id="IPR013154">
    <property type="entry name" value="ADH-like_N"/>
</dbReference>
<dbReference type="KEGG" id="scya:EJ357_29895"/>
<dbReference type="EMBL" id="CP034539">
    <property type="protein sequence ID" value="AZQ37139.1"/>
    <property type="molecule type" value="Genomic_DNA"/>
</dbReference>
<reference evidence="4 5" key="1">
    <citation type="journal article" date="2019" name="Int. J. Syst. Evol. Microbiol.">
        <title>Streptomyces cyaneochromogenes sp. nov., a blue pigment-producing actinomycete from manganese-contaminated soil.</title>
        <authorList>
            <person name="Tang X."/>
            <person name="Zhao J."/>
            <person name="Li K."/>
            <person name="Chen Z."/>
            <person name="Sun Y."/>
            <person name="Gao J."/>
        </authorList>
    </citation>
    <scope>NUCLEOTIDE SEQUENCE [LARGE SCALE GENOMIC DNA]</scope>
    <source>
        <strain evidence="4 5">MK-45</strain>
    </source>
</reference>
<gene>
    <name evidence="4" type="ORF">EJ357_29895</name>
</gene>
<dbReference type="GO" id="GO:0005829">
    <property type="term" value="C:cytosol"/>
    <property type="evidence" value="ECO:0007669"/>
    <property type="project" value="TreeGrafter"/>
</dbReference>
<dbReference type="SUPFAM" id="SSF51735">
    <property type="entry name" value="NAD(P)-binding Rossmann-fold domains"/>
    <property type="match status" value="1"/>
</dbReference>
<dbReference type="GO" id="GO:0008270">
    <property type="term" value="F:zinc ion binding"/>
    <property type="evidence" value="ECO:0007669"/>
    <property type="project" value="InterPro"/>
</dbReference>
<dbReference type="OrthoDB" id="9805883at2"/>
<dbReference type="PROSITE" id="PS01162">
    <property type="entry name" value="QOR_ZETA_CRYSTAL"/>
    <property type="match status" value="1"/>
</dbReference>
<dbReference type="Pfam" id="PF08240">
    <property type="entry name" value="ADH_N"/>
    <property type="match status" value="1"/>
</dbReference>
<dbReference type="Gene3D" id="3.40.50.720">
    <property type="entry name" value="NAD(P)-binding Rossmann-like Domain"/>
    <property type="match status" value="1"/>
</dbReference>